<evidence type="ECO:0000313" key="15">
    <source>
        <dbReference type="Proteomes" id="UP001152759"/>
    </source>
</evidence>
<dbReference type="Pfam" id="PF00067">
    <property type="entry name" value="p450"/>
    <property type="match status" value="1"/>
</dbReference>
<dbReference type="InterPro" id="IPR002401">
    <property type="entry name" value="Cyt_P450_E_grp-I"/>
</dbReference>
<comment type="subcellular location">
    <subcellularLocation>
        <location evidence="3">Endoplasmic reticulum membrane</location>
        <topology evidence="3">Peripheral membrane protein</topology>
    </subcellularLocation>
    <subcellularLocation>
        <location evidence="2">Microsome membrane</location>
        <topology evidence="2">Peripheral membrane protein</topology>
    </subcellularLocation>
</comment>
<dbReference type="GO" id="GO:0020037">
    <property type="term" value="F:heme binding"/>
    <property type="evidence" value="ECO:0007669"/>
    <property type="project" value="InterPro"/>
</dbReference>
<dbReference type="Gene3D" id="1.10.630.10">
    <property type="entry name" value="Cytochrome P450"/>
    <property type="match status" value="1"/>
</dbReference>
<dbReference type="PRINTS" id="PR00463">
    <property type="entry name" value="EP450I"/>
</dbReference>
<evidence type="ECO:0008006" key="16">
    <source>
        <dbReference type="Google" id="ProtNLM"/>
    </source>
</evidence>
<sequence>MFLRISQAVLHSRNIDKTYHYEHFKMDTKSTFASSDYPLMRHHTRSNPLGTYKHERLEPPITKGTTKVMTNLYFHVSSGAEWRFRRNITNPSFRTNVLMLFDDNIYHHSKVFVDQLGQHAGGGEVDIFVPVHLCYIDMTIENMCGIQLGGQENRLTRLSTAMSGVAEIIVERTFSILLWTDFVYSLTGKMKLLNQLVDENQSVPRSPKIYLDRLLDGFDAGGLTKDQIVADVLDLFFAGTITAAITTSWVFKYLALYPDTQERAYQEIKETCVDGEVKLNDVSKLTYIEMIIKETLRHVGTPLTSRNLTEDVKVRGNMTIPAGTNVVMCFHELHHDSQYWQRPGEFYPEHFSPANERRRPKGAFNAFLSGPRICPGNKYAMRAMVFLIASTLLRYKFSTDEKPPKDLREMEYRYVFMLYPLSGFRVKIRQR</sequence>
<evidence type="ECO:0000256" key="13">
    <source>
        <dbReference type="PIRSR" id="PIRSR602401-1"/>
    </source>
</evidence>
<evidence type="ECO:0000256" key="8">
    <source>
        <dbReference type="ARBA" id="ARBA00022848"/>
    </source>
</evidence>
<dbReference type="PANTHER" id="PTHR24291:SF189">
    <property type="entry name" value="CYTOCHROME P450 4C3-RELATED"/>
    <property type="match status" value="1"/>
</dbReference>
<dbReference type="Proteomes" id="UP001152759">
    <property type="component" value="Chromosome 9"/>
</dbReference>
<reference evidence="14" key="1">
    <citation type="submission" date="2021-12" db="EMBL/GenBank/DDBJ databases">
        <authorList>
            <person name="King R."/>
        </authorList>
    </citation>
    <scope>NUCLEOTIDE SEQUENCE</scope>
</reference>
<evidence type="ECO:0000256" key="7">
    <source>
        <dbReference type="ARBA" id="ARBA00022824"/>
    </source>
</evidence>
<gene>
    <name evidence="14" type="ORF">BEMITA_LOCUS14041</name>
</gene>
<evidence type="ECO:0000256" key="1">
    <source>
        <dbReference type="ARBA" id="ARBA00001971"/>
    </source>
</evidence>
<organism evidence="14 15">
    <name type="scientific">Bemisia tabaci</name>
    <name type="common">Sweetpotato whitefly</name>
    <name type="synonym">Aleurodes tabaci</name>
    <dbReference type="NCBI Taxonomy" id="7038"/>
    <lineage>
        <taxon>Eukaryota</taxon>
        <taxon>Metazoa</taxon>
        <taxon>Ecdysozoa</taxon>
        <taxon>Arthropoda</taxon>
        <taxon>Hexapoda</taxon>
        <taxon>Insecta</taxon>
        <taxon>Pterygota</taxon>
        <taxon>Neoptera</taxon>
        <taxon>Paraneoptera</taxon>
        <taxon>Hemiptera</taxon>
        <taxon>Sternorrhyncha</taxon>
        <taxon>Aleyrodoidea</taxon>
        <taxon>Aleyrodidae</taxon>
        <taxon>Aleyrodinae</taxon>
        <taxon>Bemisia</taxon>
    </lineage>
</organism>
<name>A0A9P0AJG5_BEMTA</name>
<dbReference type="PANTHER" id="PTHR24291">
    <property type="entry name" value="CYTOCHROME P450 FAMILY 4"/>
    <property type="match status" value="1"/>
</dbReference>
<dbReference type="EMBL" id="OU963870">
    <property type="protein sequence ID" value="CAH0395917.1"/>
    <property type="molecule type" value="Genomic_DNA"/>
</dbReference>
<dbReference type="GO" id="GO:0005789">
    <property type="term" value="C:endoplasmic reticulum membrane"/>
    <property type="evidence" value="ECO:0007669"/>
    <property type="project" value="UniProtKB-SubCell"/>
</dbReference>
<evidence type="ECO:0000256" key="3">
    <source>
        <dbReference type="ARBA" id="ARBA00004406"/>
    </source>
</evidence>
<evidence type="ECO:0000256" key="9">
    <source>
        <dbReference type="ARBA" id="ARBA00023002"/>
    </source>
</evidence>
<keyword evidence="9" id="KW-0560">Oxidoreductase</keyword>
<evidence type="ECO:0000256" key="12">
    <source>
        <dbReference type="ARBA" id="ARBA00023136"/>
    </source>
</evidence>
<keyword evidence="7" id="KW-0256">Endoplasmic reticulum</keyword>
<evidence type="ECO:0000256" key="6">
    <source>
        <dbReference type="ARBA" id="ARBA00022723"/>
    </source>
</evidence>
<evidence type="ECO:0000256" key="11">
    <source>
        <dbReference type="ARBA" id="ARBA00023033"/>
    </source>
</evidence>
<protein>
    <recommendedName>
        <fullName evidence="16">Cytochrome P450</fullName>
    </recommendedName>
</protein>
<proteinExistence type="inferred from homology"/>
<evidence type="ECO:0000256" key="10">
    <source>
        <dbReference type="ARBA" id="ARBA00023004"/>
    </source>
</evidence>
<keyword evidence="11" id="KW-0503">Monooxygenase</keyword>
<keyword evidence="8" id="KW-0492">Microsome</keyword>
<dbReference type="GO" id="GO:0016705">
    <property type="term" value="F:oxidoreductase activity, acting on paired donors, with incorporation or reduction of molecular oxygen"/>
    <property type="evidence" value="ECO:0007669"/>
    <property type="project" value="InterPro"/>
</dbReference>
<dbReference type="GO" id="GO:0004497">
    <property type="term" value="F:monooxygenase activity"/>
    <property type="evidence" value="ECO:0007669"/>
    <property type="project" value="UniProtKB-KW"/>
</dbReference>
<keyword evidence="15" id="KW-1185">Reference proteome</keyword>
<comment type="similarity">
    <text evidence="4">Belongs to the cytochrome P450 family.</text>
</comment>
<keyword evidence="10 13" id="KW-0408">Iron</keyword>
<evidence type="ECO:0000256" key="2">
    <source>
        <dbReference type="ARBA" id="ARBA00004174"/>
    </source>
</evidence>
<feature type="binding site" description="axial binding residue" evidence="13">
    <location>
        <position position="374"/>
    </location>
    <ligand>
        <name>heme</name>
        <dbReference type="ChEBI" id="CHEBI:30413"/>
    </ligand>
    <ligandPart>
        <name>Fe</name>
        <dbReference type="ChEBI" id="CHEBI:18248"/>
    </ligandPart>
</feature>
<keyword evidence="5 13" id="KW-0349">Heme</keyword>
<dbReference type="SUPFAM" id="SSF48264">
    <property type="entry name" value="Cytochrome P450"/>
    <property type="match status" value="1"/>
</dbReference>
<comment type="cofactor">
    <cofactor evidence="1 13">
        <name>heme</name>
        <dbReference type="ChEBI" id="CHEBI:30413"/>
    </cofactor>
</comment>
<dbReference type="AlphaFoldDB" id="A0A9P0AJG5"/>
<dbReference type="InterPro" id="IPR050196">
    <property type="entry name" value="Cytochrome_P450_Monoox"/>
</dbReference>
<accession>A0A9P0AJG5</accession>
<dbReference type="InterPro" id="IPR036396">
    <property type="entry name" value="Cyt_P450_sf"/>
</dbReference>
<dbReference type="InterPro" id="IPR001128">
    <property type="entry name" value="Cyt_P450"/>
</dbReference>
<keyword evidence="6 13" id="KW-0479">Metal-binding</keyword>
<evidence type="ECO:0000313" key="14">
    <source>
        <dbReference type="EMBL" id="CAH0395917.1"/>
    </source>
</evidence>
<dbReference type="GO" id="GO:0005506">
    <property type="term" value="F:iron ion binding"/>
    <property type="evidence" value="ECO:0007669"/>
    <property type="project" value="InterPro"/>
</dbReference>
<evidence type="ECO:0000256" key="5">
    <source>
        <dbReference type="ARBA" id="ARBA00022617"/>
    </source>
</evidence>
<evidence type="ECO:0000256" key="4">
    <source>
        <dbReference type="ARBA" id="ARBA00010617"/>
    </source>
</evidence>
<keyword evidence="12" id="KW-0472">Membrane</keyword>